<reference evidence="3" key="1">
    <citation type="submission" date="2017-02" db="EMBL/GenBank/DDBJ databases">
        <authorList>
            <person name="Varghese N."/>
            <person name="Submissions S."/>
        </authorList>
    </citation>
    <scope>NUCLEOTIDE SEQUENCE [LARGE SCALE GENOMIC DNA]</scope>
    <source>
        <strain evidence="3">DSM 3072</strain>
    </source>
</reference>
<protein>
    <submittedName>
        <fullName evidence="2">Uncharacterized protein</fullName>
    </submittedName>
</protein>
<dbReference type="EMBL" id="FUXX01000002">
    <property type="protein sequence ID" value="SKA57598.1"/>
    <property type="molecule type" value="Genomic_DNA"/>
</dbReference>
<gene>
    <name evidence="2" type="ORF">SAMN02745213_00262</name>
</gene>
<organism evidence="2 3">
    <name type="scientific">Succinivibrio dextrinosolvens DSM 3072</name>
    <dbReference type="NCBI Taxonomy" id="1123324"/>
    <lineage>
        <taxon>Bacteria</taxon>
        <taxon>Pseudomonadati</taxon>
        <taxon>Pseudomonadota</taxon>
        <taxon>Gammaproteobacteria</taxon>
        <taxon>Aeromonadales</taxon>
        <taxon>Succinivibrionaceae</taxon>
        <taxon>Succinivibrio</taxon>
    </lineage>
</organism>
<evidence type="ECO:0000256" key="1">
    <source>
        <dbReference type="SAM" id="Phobius"/>
    </source>
</evidence>
<keyword evidence="1" id="KW-0472">Membrane</keyword>
<keyword evidence="3" id="KW-1185">Reference proteome</keyword>
<accession>A0A1T4UY88</accession>
<evidence type="ECO:0000313" key="3">
    <source>
        <dbReference type="Proteomes" id="UP000242432"/>
    </source>
</evidence>
<dbReference type="AlphaFoldDB" id="A0A1T4UY88"/>
<keyword evidence="1" id="KW-1133">Transmembrane helix</keyword>
<sequence length="263" mass="31047">MKTSSILMTAILIGMGISIIAYSTAYKKEHSSFEKDKAISTLNKYQKIWNEIEKKEISLFGFVLGKNTLSDIKANRIFPFMHSVTESCLRNDEGYTRCSFNTMGLSIKKGEKDYYDLKNFNMISFYFSPTDLLIKVSLSFDEKDNTNEFYKFFFREYGSSILPSTFLNDKYFSNLNLASYIINWAGFRTLNDMTVIIDKEEYKEKQLNIYLDDEGNLFHYENKYGEVNIRTIGWKELPSYKQYEELKEKEKQDKKEKMRDVFN</sequence>
<name>A0A1T4UY88_9GAMM</name>
<proteinExistence type="predicted"/>
<feature type="transmembrane region" description="Helical" evidence="1">
    <location>
        <begin position="6"/>
        <end position="25"/>
    </location>
</feature>
<evidence type="ECO:0000313" key="2">
    <source>
        <dbReference type="EMBL" id="SKA57598.1"/>
    </source>
</evidence>
<dbReference type="Proteomes" id="UP000242432">
    <property type="component" value="Unassembled WGS sequence"/>
</dbReference>
<dbReference type="RefSeq" id="WP_078927882.1">
    <property type="nucleotide sequence ID" value="NZ_FUXX01000002.1"/>
</dbReference>
<keyword evidence="1" id="KW-0812">Transmembrane</keyword>